<organism evidence="6 7">
    <name type="scientific">Mesorhizobium liriopis</name>
    <dbReference type="NCBI Taxonomy" id="2953882"/>
    <lineage>
        <taxon>Bacteria</taxon>
        <taxon>Pseudomonadati</taxon>
        <taxon>Pseudomonadota</taxon>
        <taxon>Alphaproteobacteria</taxon>
        <taxon>Hyphomicrobiales</taxon>
        <taxon>Phyllobacteriaceae</taxon>
        <taxon>Mesorhizobium</taxon>
    </lineage>
</organism>
<dbReference type="EMBL" id="JAMXQS010000004">
    <property type="protein sequence ID" value="MCO6049962.1"/>
    <property type="molecule type" value="Genomic_DNA"/>
</dbReference>
<dbReference type="RefSeq" id="WP_252818178.1">
    <property type="nucleotide sequence ID" value="NZ_JAMXQS010000004.1"/>
</dbReference>
<accession>A0ABT1C562</accession>
<evidence type="ECO:0000256" key="1">
    <source>
        <dbReference type="ARBA" id="ARBA00004141"/>
    </source>
</evidence>
<dbReference type="Proteomes" id="UP001205906">
    <property type="component" value="Unassembled WGS sequence"/>
</dbReference>
<evidence type="ECO:0000256" key="5">
    <source>
        <dbReference type="SAM" id="Phobius"/>
    </source>
</evidence>
<name>A0ABT1C562_9HYPH</name>
<proteinExistence type="predicted"/>
<evidence type="ECO:0000313" key="6">
    <source>
        <dbReference type="EMBL" id="MCO6049962.1"/>
    </source>
</evidence>
<comment type="subcellular location">
    <subcellularLocation>
        <location evidence="1">Membrane</location>
        <topology evidence="1">Multi-pass membrane protein</topology>
    </subcellularLocation>
</comment>
<comment type="caution">
    <text evidence="6">The sequence shown here is derived from an EMBL/GenBank/DDBJ whole genome shotgun (WGS) entry which is preliminary data.</text>
</comment>
<evidence type="ECO:0000256" key="4">
    <source>
        <dbReference type="ARBA" id="ARBA00023136"/>
    </source>
</evidence>
<evidence type="ECO:0000256" key="3">
    <source>
        <dbReference type="ARBA" id="ARBA00022989"/>
    </source>
</evidence>
<keyword evidence="2 5" id="KW-0812">Transmembrane</keyword>
<dbReference type="Pfam" id="PF07681">
    <property type="entry name" value="DoxX"/>
    <property type="match status" value="1"/>
</dbReference>
<dbReference type="InterPro" id="IPR032808">
    <property type="entry name" value="DoxX"/>
</dbReference>
<gene>
    <name evidence="6" type="ORF">NGM99_09165</name>
</gene>
<keyword evidence="7" id="KW-1185">Reference proteome</keyword>
<feature type="transmembrane region" description="Helical" evidence="5">
    <location>
        <begin position="40"/>
        <end position="59"/>
    </location>
</feature>
<sequence>MISAGLLMLVGRVIFGAFFLIAGIRNFAHFGERRAGPTNYGWRLPAMVMGVGFAIQVLGGLALIFGVWLVPAALALIVFLIAATTCYHNPLMFPKGERDLHIYLVLVNITLVGGLLMVMSVT</sequence>
<reference evidence="6 7" key="1">
    <citation type="submission" date="2022-06" db="EMBL/GenBank/DDBJ databases">
        <title>Mesorhizobium sp. strain RP14 Genome sequencing and assembly.</title>
        <authorList>
            <person name="Kim I."/>
        </authorList>
    </citation>
    <scope>NUCLEOTIDE SEQUENCE [LARGE SCALE GENOMIC DNA]</scope>
    <source>
        <strain evidence="7">RP14(2022)</strain>
    </source>
</reference>
<keyword evidence="4 5" id="KW-0472">Membrane</keyword>
<evidence type="ECO:0000256" key="2">
    <source>
        <dbReference type="ARBA" id="ARBA00022692"/>
    </source>
</evidence>
<evidence type="ECO:0000313" key="7">
    <source>
        <dbReference type="Proteomes" id="UP001205906"/>
    </source>
</evidence>
<feature type="transmembrane region" description="Helical" evidence="5">
    <location>
        <begin position="6"/>
        <end position="28"/>
    </location>
</feature>
<feature type="transmembrane region" description="Helical" evidence="5">
    <location>
        <begin position="100"/>
        <end position="121"/>
    </location>
</feature>
<feature type="transmembrane region" description="Helical" evidence="5">
    <location>
        <begin position="65"/>
        <end position="88"/>
    </location>
</feature>
<keyword evidence="3 5" id="KW-1133">Transmembrane helix</keyword>
<protein>
    <submittedName>
        <fullName evidence="6">DoxX family membrane protein</fullName>
    </submittedName>
</protein>